<keyword evidence="7 9" id="KW-0539">Nucleus</keyword>
<feature type="compositionally biased region" description="Basic and acidic residues" evidence="10">
    <location>
        <begin position="28"/>
        <end position="38"/>
    </location>
</feature>
<comment type="caution">
    <text evidence="13">The sequence shown here is derived from an EMBL/GenBank/DDBJ whole genome shotgun (WGS) entry which is preliminary data.</text>
</comment>
<dbReference type="InterPro" id="IPR045147">
    <property type="entry name" value="ARI3A/B/C"/>
</dbReference>
<dbReference type="Pfam" id="PF01388">
    <property type="entry name" value="ARID"/>
    <property type="match status" value="1"/>
</dbReference>
<dbReference type="Proteomes" id="UP000589485">
    <property type="component" value="Unassembled WGS sequence"/>
</dbReference>
<dbReference type="EMBL" id="VZSY01000231">
    <property type="protein sequence ID" value="NXA08764.1"/>
    <property type="molecule type" value="Genomic_DNA"/>
</dbReference>
<feature type="non-terminal residue" evidence="13">
    <location>
        <position position="1"/>
    </location>
</feature>
<dbReference type="PROSITE" id="PS51486">
    <property type="entry name" value="REKLES"/>
    <property type="match status" value="1"/>
</dbReference>
<feature type="compositionally biased region" description="Low complexity" evidence="10">
    <location>
        <begin position="337"/>
        <end position="357"/>
    </location>
</feature>
<keyword evidence="3" id="KW-0007">Acetylation</keyword>
<feature type="non-terminal residue" evidence="13">
    <location>
        <position position="508"/>
    </location>
</feature>
<evidence type="ECO:0000259" key="11">
    <source>
        <dbReference type="PROSITE" id="PS51011"/>
    </source>
</evidence>
<dbReference type="Gene3D" id="1.10.150.60">
    <property type="entry name" value="ARID DNA-binding domain"/>
    <property type="match status" value="1"/>
</dbReference>
<keyword evidence="2" id="KW-0597">Phosphoprotein</keyword>
<keyword evidence="6" id="KW-0804">Transcription</keyword>
<dbReference type="InterPro" id="IPR036431">
    <property type="entry name" value="ARID_dom_sf"/>
</dbReference>
<feature type="compositionally biased region" description="Basic and acidic residues" evidence="10">
    <location>
        <begin position="166"/>
        <end position="176"/>
    </location>
</feature>
<dbReference type="FunFam" id="1.10.150.60:FF:000008">
    <property type="entry name" value="Putative AT-rich interactive domain-containing protein 3B"/>
    <property type="match status" value="1"/>
</dbReference>
<reference evidence="13 14" key="1">
    <citation type="submission" date="2019-09" db="EMBL/GenBank/DDBJ databases">
        <title>Bird 10,000 Genomes (B10K) Project - Family phase.</title>
        <authorList>
            <person name="Zhang G."/>
        </authorList>
    </citation>
    <scope>NUCLEOTIDE SEQUENCE [LARGE SCALE GENOMIC DNA]</scope>
    <source>
        <strain evidence="13">B10K-DU-030-41</strain>
        <tissue evidence="13">Muscle</tissue>
    </source>
</reference>
<feature type="compositionally biased region" description="Low complexity" evidence="10">
    <location>
        <begin position="48"/>
        <end position="63"/>
    </location>
</feature>
<evidence type="ECO:0000256" key="2">
    <source>
        <dbReference type="ARBA" id="ARBA00022553"/>
    </source>
</evidence>
<gene>
    <name evidence="13" type="primary">Arid3b</name>
    <name evidence="13" type="ORF">SAPAEN_R00496</name>
</gene>
<keyword evidence="14" id="KW-1185">Reference proteome</keyword>
<dbReference type="PANTHER" id="PTHR15348">
    <property type="entry name" value="AT-RICH INTERACTIVE DOMAIN-CONTAINING PROTEIN ARID DOMAIN- CONTAINING PROTEIN DEAD RINGER PROTEIN B-CELL REGULATOR OF IGH TRANSCRIPTION BRIGHT"/>
    <property type="match status" value="1"/>
</dbReference>
<dbReference type="AlphaFoldDB" id="A0A7K7SY85"/>
<keyword evidence="1" id="KW-0488">Methylation</keyword>
<feature type="region of interest" description="Disordered" evidence="10">
    <location>
        <begin position="327"/>
        <end position="357"/>
    </location>
</feature>
<comment type="subunit">
    <text evidence="8">Heterodimer with ARID3A. Interacts with unphosphorylated RB1.</text>
</comment>
<evidence type="ECO:0000256" key="9">
    <source>
        <dbReference type="RuleBase" id="RU369100"/>
    </source>
</evidence>
<feature type="domain" description="ARID" evidence="11">
    <location>
        <begin position="222"/>
        <end position="314"/>
    </location>
</feature>
<dbReference type="GO" id="GO:0006357">
    <property type="term" value="P:regulation of transcription by RNA polymerase II"/>
    <property type="evidence" value="ECO:0007669"/>
    <property type="project" value="InterPro"/>
</dbReference>
<keyword evidence="4 9" id="KW-0805">Transcription regulation</keyword>
<organism evidence="13 14">
    <name type="scientific">Sapayoa aenigma</name>
    <name type="common">broad-billed sapayoa</name>
    <dbReference type="NCBI Taxonomy" id="239371"/>
    <lineage>
        <taxon>Eukaryota</taxon>
        <taxon>Metazoa</taxon>
        <taxon>Chordata</taxon>
        <taxon>Craniata</taxon>
        <taxon>Vertebrata</taxon>
        <taxon>Euteleostomi</taxon>
        <taxon>Archelosauria</taxon>
        <taxon>Archosauria</taxon>
        <taxon>Dinosauria</taxon>
        <taxon>Saurischia</taxon>
        <taxon>Theropoda</taxon>
        <taxon>Coelurosauria</taxon>
        <taxon>Aves</taxon>
        <taxon>Neognathae</taxon>
        <taxon>Neoaves</taxon>
        <taxon>Telluraves</taxon>
        <taxon>Australaves</taxon>
        <taxon>Passeriformes</taxon>
        <taxon>Tyrannidae</taxon>
        <taxon>Sapayoa</taxon>
    </lineage>
</organism>
<evidence type="ECO:0000313" key="14">
    <source>
        <dbReference type="Proteomes" id="UP000589485"/>
    </source>
</evidence>
<sequence length="508" mass="55865">MKLEAVVEQLQKQQQQQQPPPPPAAQMDPRERRERQLREAQVPFPQQLALPRAALAASSRAPAPAGPPGAPLRAPPAAGAARAFDQSSMNSEPDEEEEEEEDEEEEEEEEEEEGGGELDGAEVTGKESCSALKYFRAPKVAHPNQRVASTSSPLPAPGHQRGGQQGREEQGKDTKQPHSGSSWRLDEQLKQNGSVTWSDEGDGCRGREISRDFAKLYELDSDPERKEFLDDLFIFMQKRGTPINRIPIMAKQILDLYMLYKLVTEKGGLVEIINKKIWREITKGLNLPTSITSAAFTLRTQYMKYLYAYECEKKSLSSPAELQAAIDGNRREGRRPSYSSSLFSYSPTTTGPPSLLSPPKIRFPIIGVAPGSGTSNPRVSPAAAVRKGEGVPLTVSMPNRIAVPVTLGSQQATVAARTATLEQLRERLESGEPPEKKVSRMTEEEQRLVQQALQRNLFSMARQIPMKIKINGKEDKPDSAAALNLSPNGIGSINMSVEINGTTYAGEK</sequence>
<proteinExistence type="predicted"/>
<dbReference type="GO" id="GO:0003677">
    <property type="term" value="F:DNA binding"/>
    <property type="evidence" value="ECO:0007669"/>
    <property type="project" value="UniProtKB-UniRule"/>
</dbReference>
<evidence type="ECO:0000256" key="8">
    <source>
        <dbReference type="ARBA" id="ARBA00062449"/>
    </source>
</evidence>
<evidence type="ECO:0000256" key="10">
    <source>
        <dbReference type="SAM" id="MobiDB-lite"/>
    </source>
</evidence>
<accession>A0A7K7SY85</accession>
<dbReference type="PROSITE" id="PS51011">
    <property type="entry name" value="ARID"/>
    <property type="match status" value="1"/>
</dbReference>
<evidence type="ECO:0000259" key="12">
    <source>
        <dbReference type="PROSITE" id="PS51486"/>
    </source>
</evidence>
<evidence type="ECO:0000256" key="3">
    <source>
        <dbReference type="ARBA" id="ARBA00022990"/>
    </source>
</evidence>
<evidence type="ECO:0000256" key="6">
    <source>
        <dbReference type="ARBA" id="ARBA00023163"/>
    </source>
</evidence>
<protein>
    <recommendedName>
        <fullName evidence="9">AT-rich interactive domain-containing protein 3</fullName>
        <shortName evidence="9">ARID domain-containing protein</shortName>
    </recommendedName>
</protein>
<feature type="compositionally biased region" description="Acidic residues" evidence="10">
    <location>
        <begin position="92"/>
        <end position="120"/>
    </location>
</feature>
<comment type="function">
    <text evidence="9">Transcription factor.</text>
</comment>
<name>A0A7K7SY85_9TYRA</name>
<dbReference type="PANTHER" id="PTHR15348:SF3">
    <property type="entry name" value="AT-RICH INTERACTIVE DOMAIN-CONTAINING PROTEIN 3B"/>
    <property type="match status" value="1"/>
</dbReference>
<feature type="domain" description="REKLES" evidence="12">
    <location>
        <begin position="419"/>
        <end position="508"/>
    </location>
</feature>
<feature type="region of interest" description="Disordered" evidence="10">
    <location>
        <begin position="1"/>
        <end position="202"/>
    </location>
</feature>
<feature type="compositionally biased region" description="Pro residues" evidence="10">
    <location>
        <begin position="64"/>
        <end position="74"/>
    </location>
</feature>
<dbReference type="SMART" id="SM00501">
    <property type="entry name" value="BRIGHT"/>
    <property type="match status" value="1"/>
</dbReference>
<dbReference type="InterPro" id="IPR023334">
    <property type="entry name" value="REKLES_domain"/>
</dbReference>
<dbReference type="OrthoDB" id="10044343at2759"/>
<evidence type="ECO:0000256" key="5">
    <source>
        <dbReference type="ARBA" id="ARBA00023125"/>
    </source>
</evidence>
<dbReference type="GO" id="GO:0005634">
    <property type="term" value="C:nucleus"/>
    <property type="evidence" value="ECO:0007669"/>
    <property type="project" value="UniProtKB-SubCell"/>
</dbReference>
<comment type="subcellular location">
    <subcellularLocation>
        <location evidence="9">Nucleus</location>
    </subcellularLocation>
</comment>
<evidence type="ECO:0000256" key="4">
    <source>
        <dbReference type="ARBA" id="ARBA00023015"/>
    </source>
</evidence>
<keyword evidence="5 9" id="KW-0238">DNA-binding</keyword>
<evidence type="ECO:0000256" key="7">
    <source>
        <dbReference type="ARBA" id="ARBA00023242"/>
    </source>
</evidence>
<dbReference type="SMART" id="SM01014">
    <property type="entry name" value="ARID"/>
    <property type="match status" value="1"/>
</dbReference>
<dbReference type="SUPFAM" id="SSF46774">
    <property type="entry name" value="ARID-like"/>
    <property type="match status" value="1"/>
</dbReference>
<evidence type="ECO:0000256" key="1">
    <source>
        <dbReference type="ARBA" id="ARBA00022481"/>
    </source>
</evidence>
<dbReference type="InterPro" id="IPR001606">
    <property type="entry name" value="ARID_dom"/>
</dbReference>
<evidence type="ECO:0000313" key="13">
    <source>
        <dbReference type="EMBL" id="NXA08764.1"/>
    </source>
</evidence>
<dbReference type="CDD" id="cd16879">
    <property type="entry name" value="ARID_ARID3B"/>
    <property type="match status" value="1"/>
</dbReference>